<accession>A0ABX1VS17</accession>
<feature type="domain" description="Methyltransferase type 11" evidence="1">
    <location>
        <begin position="46"/>
        <end position="138"/>
    </location>
</feature>
<dbReference type="PANTHER" id="PTHR43591">
    <property type="entry name" value="METHYLTRANSFERASE"/>
    <property type="match status" value="1"/>
</dbReference>
<evidence type="ECO:0000313" key="3">
    <source>
        <dbReference type="Proteomes" id="UP000539052"/>
    </source>
</evidence>
<evidence type="ECO:0000313" key="2">
    <source>
        <dbReference type="EMBL" id="NNJ30795.1"/>
    </source>
</evidence>
<keyword evidence="3" id="KW-1185">Reference proteome</keyword>
<dbReference type="CDD" id="cd02440">
    <property type="entry name" value="AdoMet_MTases"/>
    <property type="match status" value="1"/>
</dbReference>
<name>A0ABX1VS17_9FIRM</name>
<dbReference type="SUPFAM" id="SSF53335">
    <property type="entry name" value="S-adenosyl-L-methionine-dependent methyltransferases"/>
    <property type="match status" value="1"/>
</dbReference>
<dbReference type="InterPro" id="IPR029063">
    <property type="entry name" value="SAM-dependent_MTases_sf"/>
</dbReference>
<reference evidence="2 3" key="1">
    <citation type="submission" date="2020-03" db="EMBL/GenBank/DDBJ databases">
        <title>Genome Sequence of industrial isolate, B5A.</title>
        <authorList>
            <person name="Sharma S."/>
            <person name="Patil P.B."/>
            <person name="Korpole S."/>
        </authorList>
    </citation>
    <scope>NUCLEOTIDE SEQUENCE [LARGE SCALE GENOMIC DNA]</scope>
    <source>
        <strain evidence="2 3">PI-S10-B5A</strain>
    </source>
</reference>
<dbReference type="Proteomes" id="UP000539052">
    <property type="component" value="Unassembled WGS sequence"/>
</dbReference>
<organism evidence="2 3">
    <name type="scientific">Lacrimispora defluvii</name>
    <dbReference type="NCBI Taxonomy" id="2719233"/>
    <lineage>
        <taxon>Bacteria</taxon>
        <taxon>Bacillati</taxon>
        <taxon>Bacillota</taxon>
        <taxon>Clostridia</taxon>
        <taxon>Lachnospirales</taxon>
        <taxon>Lachnospiraceae</taxon>
        <taxon>Lacrimispora</taxon>
    </lineage>
</organism>
<gene>
    <name evidence="2" type="ORF">G9470_13465</name>
</gene>
<dbReference type="GO" id="GO:0032259">
    <property type="term" value="P:methylation"/>
    <property type="evidence" value="ECO:0007669"/>
    <property type="project" value="UniProtKB-KW"/>
</dbReference>
<comment type="caution">
    <text evidence="2">The sequence shown here is derived from an EMBL/GenBank/DDBJ whole genome shotgun (WGS) entry which is preliminary data.</text>
</comment>
<sequence>MRDGANKIFWQRVSGVYGLFMKKDRKMYEEISREIGVDLNKSMTVLELACGTGQLSFLISKSVKFLEATDFSENMIHTAQRKPSPDNLRFSVQDATDLQFQPEIFDCVVIANALHIMPFPEKALSEIHRVLKPGGFLFAPTFVSQKGENGYLSTKMLNLLGFHTFHSWDDKSLTAFVAQNGFEPVDARMIHTGFLPLCCLKAKKQTEIFN</sequence>
<dbReference type="InterPro" id="IPR013216">
    <property type="entry name" value="Methyltransf_11"/>
</dbReference>
<protein>
    <submittedName>
        <fullName evidence="2">Class I SAM-dependent methyltransferase</fullName>
    </submittedName>
</protein>
<dbReference type="PANTHER" id="PTHR43591:SF110">
    <property type="entry name" value="RHODANESE DOMAIN-CONTAINING PROTEIN"/>
    <property type="match status" value="1"/>
</dbReference>
<keyword evidence="2" id="KW-0489">Methyltransferase</keyword>
<dbReference type="GO" id="GO:0008168">
    <property type="term" value="F:methyltransferase activity"/>
    <property type="evidence" value="ECO:0007669"/>
    <property type="project" value="UniProtKB-KW"/>
</dbReference>
<dbReference type="EMBL" id="JAAOXG010000024">
    <property type="protein sequence ID" value="NNJ30795.1"/>
    <property type="molecule type" value="Genomic_DNA"/>
</dbReference>
<evidence type="ECO:0000259" key="1">
    <source>
        <dbReference type="Pfam" id="PF08241"/>
    </source>
</evidence>
<dbReference type="Pfam" id="PF08241">
    <property type="entry name" value="Methyltransf_11"/>
    <property type="match status" value="1"/>
</dbReference>
<keyword evidence="2" id="KW-0808">Transferase</keyword>
<dbReference type="Gene3D" id="3.40.50.150">
    <property type="entry name" value="Vaccinia Virus protein VP39"/>
    <property type="match status" value="1"/>
</dbReference>
<proteinExistence type="predicted"/>